<dbReference type="AlphaFoldDB" id="X0TDG9"/>
<accession>X0TDG9</accession>
<reference evidence="2" key="1">
    <citation type="journal article" date="2014" name="Front. Microbiol.">
        <title>High frequency of phylogenetically diverse reductive dehalogenase-homologous genes in deep subseafloor sedimentary metagenomes.</title>
        <authorList>
            <person name="Kawai M."/>
            <person name="Futagami T."/>
            <person name="Toyoda A."/>
            <person name="Takaki Y."/>
            <person name="Nishi S."/>
            <person name="Hori S."/>
            <person name="Arai W."/>
            <person name="Tsubouchi T."/>
            <person name="Morono Y."/>
            <person name="Uchiyama I."/>
            <person name="Ito T."/>
            <person name="Fujiyama A."/>
            <person name="Inagaki F."/>
            <person name="Takami H."/>
        </authorList>
    </citation>
    <scope>NUCLEOTIDE SEQUENCE</scope>
    <source>
        <strain evidence="2">Expedition CK06-06</strain>
    </source>
</reference>
<dbReference type="PANTHER" id="PTHR43566">
    <property type="entry name" value="CONSERVED PROTEIN"/>
    <property type="match status" value="1"/>
</dbReference>
<evidence type="ECO:0000259" key="1">
    <source>
        <dbReference type="Pfam" id="PF13635"/>
    </source>
</evidence>
<name>X0TDG9_9ZZZZ</name>
<feature type="domain" description="DUF4143" evidence="1">
    <location>
        <begin position="2"/>
        <end position="85"/>
    </location>
</feature>
<evidence type="ECO:0000313" key="2">
    <source>
        <dbReference type="EMBL" id="GAF74095.1"/>
    </source>
</evidence>
<dbReference type="PANTHER" id="PTHR43566:SF1">
    <property type="entry name" value="AAA+ ATPASE DOMAIN-CONTAINING PROTEIN"/>
    <property type="match status" value="1"/>
</dbReference>
<feature type="non-terminal residue" evidence="2">
    <location>
        <position position="1"/>
    </location>
</feature>
<dbReference type="InterPro" id="IPR025420">
    <property type="entry name" value="DUF4143"/>
</dbReference>
<gene>
    <name evidence="2" type="ORF">S01H1_08130</name>
</gene>
<organism evidence="2">
    <name type="scientific">marine sediment metagenome</name>
    <dbReference type="NCBI Taxonomy" id="412755"/>
    <lineage>
        <taxon>unclassified sequences</taxon>
        <taxon>metagenomes</taxon>
        <taxon>ecological metagenomes</taxon>
    </lineage>
</organism>
<protein>
    <recommendedName>
        <fullName evidence="1">DUF4143 domain-containing protein</fullName>
    </recommendedName>
</protein>
<dbReference type="Pfam" id="PF13635">
    <property type="entry name" value="DUF4143"/>
    <property type="match status" value="1"/>
</dbReference>
<comment type="caution">
    <text evidence="2">The sequence shown here is derived from an EMBL/GenBank/DDBJ whole genome shotgun (WGS) entry which is preliminary data.</text>
</comment>
<dbReference type="EMBL" id="BARS01004170">
    <property type="protein sequence ID" value="GAF74095.1"/>
    <property type="molecule type" value="Genomic_DNA"/>
</dbReference>
<sequence length="138" mass="16394">TNIRKELSKMPRIYAEDMGIIKYCTGRSFTDFKIIEGSVVENFVYNHLFLTFSEDNIYFYRTISKSEIDFMVKDKDRLVPIEVKFQKNANIPVSIRNFSKNYTDKINYNIIVTLDKLDFQSNTYFIPVVLLPFVRFDK</sequence>
<proteinExistence type="predicted"/>